<dbReference type="EMBL" id="VSIX01000153">
    <property type="protein sequence ID" value="TYB30289.1"/>
    <property type="molecule type" value="Genomic_DNA"/>
</dbReference>
<dbReference type="PANTHER" id="PTHR11228">
    <property type="entry name" value="RADICAL SAM DOMAIN PROTEIN"/>
    <property type="match status" value="1"/>
</dbReference>
<dbReference type="Gene3D" id="3.20.20.70">
    <property type="entry name" value="Aldolase class I"/>
    <property type="match status" value="1"/>
</dbReference>
<evidence type="ECO:0000256" key="1">
    <source>
        <dbReference type="ARBA" id="ARBA00001966"/>
    </source>
</evidence>
<protein>
    <submittedName>
        <fullName evidence="8">Radical SAM protein</fullName>
    </submittedName>
</protein>
<dbReference type="InterPro" id="IPR050377">
    <property type="entry name" value="Radical_SAM_PqqE_MftC-like"/>
</dbReference>
<dbReference type="GO" id="GO:0046872">
    <property type="term" value="F:metal ion binding"/>
    <property type="evidence" value="ECO:0007669"/>
    <property type="project" value="UniProtKB-KW"/>
</dbReference>
<evidence type="ECO:0000259" key="7">
    <source>
        <dbReference type="PROSITE" id="PS51918"/>
    </source>
</evidence>
<comment type="cofactor">
    <cofactor evidence="1">
        <name>[4Fe-4S] cluster</name>
        <dbReference type="ChEBI" id="CHEBI:49883"/>
    </cofactor>
</comment>
<dbReference type="SFLD" id="SFLDS00029">
    <property type="entry name" value="Radical_SAM"/>
    <property type="match status" value="1"/>
</dbReference>
<sequence length="336" mass="39803">MIKRIPLKAHLELTNRCNLNCIHCYVSSKNFCKDLATKKIKKIIDNIVDSGGLYLTLSGGECLIRKDFKEIYLYAKTKGLFVSVLTNGTLITKDLIKLFNLYPPRKIEISMYGMSKNIYDKIICNKKKKNYYKKIKKTIFLLKEKNFNCELNIILLKENIHQLELFLNFAEKNNISYNVDSKIVPSNKPGSSPLDHRISVKNYIKVKEKLYGDIKRYYNEKKNYYEKKKKNKYPINLWKCNAGLKRYNIDYKGYLSFCVHSKKVKYDVLNNSIKDIWYNKIPEDLDKIIKKEYFCNECQHLPYCPVCPNWILNENHFKNIKINCLYAKEIRNRATK</sequence>
<dbReference type="PIRSF" id="PIRSF037420">
    <property type="entry name" value="PQQ_syn_pqqE"/>
    <property type="match status" value="1"/>
</dbReference>
<dbReference type="PANTHER" id="PTHR11228:SF7">
    <property type="entry name" value="PQQA PEPTIDE CYCLASE"/>
    <property type="match status" value="1"/>
</dbReference>
<dbReference type="AlphaFoldDB" id="A0A5D0MI77"/>
<keyword evidence="4" id="KW-0479">Metal-binding</keyword>
<keyword evidence="3" id="KW-0949">S-adenosyl-L-methionine</keyword>
<reference evidence="8" key="1">
    <citation type="submission" date="2019-08" db="EMBL/GenBank/DDBJ databases">
        <title>Genomic characterization of a novel candidate phylum (ARYD3) from a high temperature, high salinity tertiary oil reservoir in north central Oklahoma, USA.</title>
        <authorList>
            <person name="Youssef N.H."/>
            <person name="Yadav A."/>
            <person name="Elshahed M.S."/>
        </authorList>
    </citation>
    <scope>NUCLEOTIDE SEQUENCE [LARGE SCALE GENOMIC DNA]</scope>
    <source>
        <strain evidence="8">ARYD3</strain>
    </source>
</reference>
<evidence type="ECO:0000256" key="2">
    <source>
        <dbReference type="ARBA" id="ARBA00022485"/>
    </source>
</evidence>
<dbReference type="GO" id="GO:0051539">
    <property type="term" value="F:4 iron, 4 sulfur cluster binding"/>
    <property type="evidence" value="ECO:0007669"/>
    <property type="project" value="UniProtKB-KW"/>
</dbReference>
<dbReference type="InterPro" id="IPR058240">
    <property type="entry name" value="rSAM_sf"/>
</dbReference>
<keyword evidence="5" id="KW-0408">Iron</keyword>
<keyword evidence="9" id="KW-1185">Reference proteome</keyword>
<dbReference type="PROSITE" id="PS51918">
    <property type="entry name" value="RADICAL_SAM"/>
    <property type="match status" value="1"/>
</dbReference>
<keyword evidence="6" id="KW-0411">Iron-sulfur</keyword>
<evidence type="ECO:0000256" key="5">
    <source>
        <dbReference type="ARBA" id="ARBA00023004"/>
    </source>
</evidence>
<gene>
    <name evidence="8" type="ORF">FXF47_09980</name>
</gene>
<accession>A0A5D0MI77</accession>
<dbReference type="SUPFAM" id="SSF102114">
    <property type="entry name" value="Radical SAM enzymes"/>
    <property type="match status" value="1"/>
</dbReference>
<dbReference type="Proteomes" id="UP000324143">
    <property type="component" value="Unassembled WGS sequence"/>
</dbReference>
<organism evidence="8 9">
    <name type="scientific">Candidatus Mcinerneyibacterium aminivorans</name>
    <dbReference type="NCBI Taxonomy" id="2703815"/>
    <lineage>
        <taxon>Bacteria</taxon>
        <taxon>Candidatus Macinerneyibacteriota</taxon>
        <taxon>Candidatus Mcinerneyibacteria</taxon>
        <taxon>Candidatus Mcinerneyibacteriales</taxon>
        <taxon>Candidatus Mcinerneyibacteriaceae</taxon>
        <taxon>Candidatus Mcinerneyibacterium</taxon>
    </lineage>
</organism>
<proteinExistence type="predicted"/>
<evidence type="ECO:0000256" key="6">
    <source>
        <dbReference type="ARBA" id="ARBA00023014"/>
    </source>
</evidence>
<dbReference type="InterPro" id="IPR013785">
    <property type="entry name" value="Aldolase_TIM"/>
</dbReference>
<feature type="domain" description="Radical SAM core" evidence="7">
    <location>
        <begin position="3"/>
        <end position="221"/>
    </location>
</feature>
<dbReference type="SFLD" id="SFLDG01386">
    <property type="entry name" value="main_SPASM_domain-containing"/>
    <property type="match status" value="1"/>
</dbReference>
<dbReference type="InterPro" id="IPR007197">
    <property type="entry name" value="rSAM"/>
</dbReference>
<comment type="caution">
    <text evidence="8">The sequence shown here is derived from an EMBL/GenBank/DDBJ whole genome shotgun (WGS) entry which is preliminary data.</text>
</comment>
<dbReference type="CDD" id="cd01335">
    <property type="entry name" value="Radical_SAM"/>
    <property type="match status" value="1"/>
</dbReference>
<evidence type="ECO:0000256" key="3">
    <source>
        <dbReference type="ARBA" id="ARBA00022691"/>
    </source>
</evidence>
<keyword evidence="2" id="KW-0004">4Fe-4S</keyword>
<dbReference type="GO" id="GO:0003824">
    <property type="term" value="F:catalytic activity"/>
    <property type="evidence" value="ECO:0007669"/>
    <property type="project" value="InterPro"/>
</dbReference>
<evidence type="ECO:0000313" key="8">
    <source>
        <dbReference type="EMBL" id="TYB30289.1"/>
    </source>
</evidence>
<evidence type="ECO:0000256" key="4">
    <source>
        <dbReference type="ARBA" id="ARBA00022723"/>
    </source>
</evidence>
<name>A0A5D0MI77_9BACT</name>
<dbReference type="InterPro" id="IPR017200">
    <property type="entry name" value="PqqE-like"/>
</dbReference>
<dbReference type="Pfam" id="PF04055">
    <property type="entry name" value="Radical_SAM"/>
    <property type="match status" value="1"/>
</dbReference>
<evidence type="ECO:0000313" key="9">
    <source>
        <dbReference type="Proteomes" id="UP000324143"/>
    </source>
</evidence>
<dbReference type="CDD" id="cd21109">
    <property type="entry name" value="SPASM"/>
    <property type="match status" value="1"/>
</dbReference>
<dbReference type="SFLD" id="SFLDG01067">
    <property type="entry name" value="SPASM/twitch_domain_containing"/>
    <property type="match status" value="1"/>
</dbReference>